<feature type="coiled-coil region" evidence="1">
    <location>
        <begin position="628"/>
        <end position="718"/>
    </location>
</feature>
<feature type="coiled-coil region" evidence="1">
    <location>
        <begin position="423"/>
        <end position="574"/>
    </location>
</feature>
<feature type="region of interest" description="Disordered" evidence="2">
    <location>
        <begin position="726"/>
        <end position="754"/>
    </location>
</feature>
<sequence>MHTMDDQALDVASAEHWHATLARRFDERRTQAQAALEEQRGRIRNLEAMLDQSLQQLAGELNEQARTHDQWSADHANYETRQAEFVAARQTLEDQQQQLALQRQAWEATQLQAATDQQRFFADLQARSLEHADRQTKLAEQAQRLSEQQQALAQRELALSQRQAELEAQCAQVEQQRLALQQAEQQLAQQRIEFENQHASQLNEQLELQRQRDQLARDQEVVAERERDSHKQRRHVAQQLRARKKELTAEIELHRSEILSSAQGQELQLQLRLTELQTRFDRQQEELTLRDQQQEELRTRLAQQQPTLDQSQSELRRLTDALRQAEMQQQVAQGESNRYRDMLTQERETADRQRESLRQQASLQAEKLRSDMQAELERLRQELNAAQLHSTQLHNELAQSQNDASQRLLELRSELQQSGAGQSESLQRQFKQWEDERTKLQIRLDEQMQERAALAAELQQYRDQADSQLLDQNSSSSLWEAERNRLETQLEEALQQAQQQPLLSADLDRLRTEKRQLEAALALAQKQADTVGGSQEIDDLRRRFEMAVQDVRELKTKNTELNEQLSKAKQASAKSAAAGHAASGAMDWETRKQQLLAKLEADTDEEDEKAQTDRLTIEGTIRMTDQIVADKERELIELRKLLEDQSSNIGGLAVGAAAIASMFDGDELIQQERASLKQMQEQLQEQLKRAEIDISVERAKLARERATMEERLRAFEQDRAKFPGAKDVPIIDTKKKGSGGGRWLSKLGLGGDEQ</sequence>
<reference evidence="3 4" key="1">
    <citation type="submission" date="2019-02" db="EMBL/GenBank/DDBJ databases">
        <title>Deep-cultivation of Planctomycetes and their phenomic and genomic characterization uncovers novel biology.</title>
        <authorList>
            <person name="Wiegand S."/>
            <person name="Jogler M."/>
            <person name="Boedeker C."/>
            <person name="Pinto D."/>
            <person name="Vollmers J."/>
            <person name="Rivas-Marin E."/>
            <person name="Kohn T."/>
            <person name="Peeters S.H."/>
            <person name="Heuer A."/>
            <person name="Rast P."/>
            <person name="Oberbeckmann S."/>
            <person name="Bunk B."/>
            <person name="Jeske O."/>
            <person name="Meyerdierks A."/>
            <person name="Storesund J.E."/>
            <person name="Kallscheuer N."/>
            <person name="Luecker S."/>
            <person name="Lage O.M."/>
            <person name="Pohl T."/>
            <person name="Merkel B.J."/>
            <person name="Hornburger P."/>
            <person name="Mueller R.-W."/>
            <person name="Bruemmer F."/>
            <person name="Labrenz M."/>
            <person name="Spormann A.M."/>
            <person name="Op den Camp H."/>
            <person name="Overmann J."/>
            <person name="Amann R."/>
            <person name="Jetten M.S.M."/>
            <person name="Mascher T."/>
            <person name="Medema M.H."/>
            <person name="Devos D.P."/>
            <person name="Kaster A.-K."/>
            <person name="Ovreas L."/>
            <person name="Rohde M."/>
            <person name="Galperin M.Y."/>
            <person name="Jogler C."/>
        </authorList>
    </citation>
    <scope>NUCLEOTIDE SEQUENCE [LARGE SCALE GENOMIC DNA]</scope>
    <source>
        <strain evidence="3 4">ETA_A8</strain>
    </source>
</reference>
<evidence type="ECO:0000256" key="2">
    <source>
        <dbReference type="SAM" id="MobiDB-lite"/>
    </source>
</evidence>
<dbReference type="OrthoDB" id="236804at2"/>
<evidence type="ECO:0000313" key="4">
    <source>
        <dbReference type="Proteomes" id="UP000315017"/>
    </source>
</evidence>
<dbReference type="Proteomes" id="UP000315017">
    <property type="component" value="Chromosome"/>
</dbReference>
<dbReference type="EMBL" id="CP036274">
    <property type="protein sequence ID" value="QDU31011.1"/>
    <property type="molecule type" value="Genomic_DNA"/>
</dbReference>
<protein>
    <submittedName>
        <fullName evidence="3">Uncharacterized protein</fullName>
    </submittedName>
</protein>
<evidence type="ECO:0000256" key="1">
    <source>
        <dbReference type="SAM" id="Coils"/>
    </source>
</evidence>
<dbReference type="KEGG" id="aagg:ETAA8_61640"/>
<evidence type="ECO:0000313" key="3">
    <source>
        <dbReference type="EMBL" id="QDU31011.1"/>
    </source>
</evidence>
<feature type="region of interest" description="Disordered" evidence="2">
    <location>
        <begin position="345"/>
        <end position="365"/>
    </location>
</feature>
<keyword evidence="4" id="KW-1185">Reference proteome</keyword>
<proteinExistence type="predicted"/>
<feature type="compositionally biased region" description="Gly residues" evidence="2">
    <location>
        <begin position="738"/>
        <end position="754"/>
    </location>
</feature>
<organism evidence="3 4">
    <name type="scientific">Anatilimnocola aggregata</name>
    <dbReference type="NCBI Taxonomy" id="2528021"/>
    <lineage>
        <taxon>Bacteria</taxon>
        <taxon>Pseudomonadati</taxon>
        <taxon>Planctomycetota</taxon>
        <taxon>Planctomycetia</taxon>
        <taxon>Pirellulales</taxon>
        <taxon>Pirellulaceae</taxon>
        <taxon>Anatilimnocola</taxon>
    </lineage>
</organism>
<keyword evidence="1" id="KW-0175">Coiled coil</keyword>
<feature type="coiled-coil region" evidence="1">
    <location>
        <begin position="29"/>
        <end position="63"/>
    </location>
</feature>
<gene>
    <name evidence="3" type="ORF">ETAA8_61640</name>
</gene>
<feature type="coiled-coil region" evidence="1">
    <location>
        <begin position="156"/>
        <end position="212"/>
    </location>
</feature>
<dbReference type="RefSeq" id="WP_145097436.1">
    <property type="nucleotide sequence ID" value="NZ_CP036274.1"/>
</dbReference>
<name>A0A517YLA6_9BACT</name>
<dbReference type="AlphaFoldDB" id="A0A517YLA6"/>
<accession>A0A517YLA6</accession>
<feature type="compositionally biased region" description="Basic and acidic residues" evidence="2">
    <location>
        <begin position="345"/>
        <end position="357"/>
    </location>
</feature>